<evidence type="ECO:0000256" key="1">
    <source>
        <dbReference type="ARBA" id="ARBA00022722"/>
    </source>
</evidence>
<keyword evidence="6" id="KW-0694">RNA-binding</keyword>
<proteinExistence type="predicted"/>
<evidence type="ECO:0000313" key="8">
    <source>
        <dbReference type="EMBL" id="SHG38786.1"/>
    </source>
</evidence>
<dbReference type="STRING" id="634436.SAMN05216361_2053"/>
<accession>A0A1M5JDU6</accession>
<dbReference type="InterPro" id="IPR011108">
    <property type="entry name" value="RMMBL"/>
</dbReference>
<dbReference type="PANTHER" id="PTHR43694">
    <property type="entry name" value="RIBONUCLEASE J"/>
    <property type="match status" value="1"/>
</dbReference>
<dbReference type="InterPro" id="IPR036866">
    <property type="entry name" value="RibonucZ/Hydroxyglut_hydro"/>
</dbReference>
<dbReference type="InterPro" id="IPR055132">
    <property type="entry name" value="RNase_J_b_CASP"/>
</dbReference>
<dbReference type="CDD" id="cd07714">
    <property type="entry name" value="RNaseJ_MBL-fold"/>
    <property type="match status" value="1"/>
</dbReference>
<evidence type="ECO:0000256" key="2">
    <source>
        <dbReference type="ARBA" id="ARBA00022723"/>
    </source>
</evidence>
<dbReference type="GO" id="GO:0004527">
    <property type="term" value="F:exonuclease activity"/>
    <property type="evidence" value="ECO:0007669"/>
    <property type="project" value="UniProtKB-KW"/>
</dbReference>
<dbReference type="InterPro" id="IPR001279">
    <property type="entry name" value="Metallo-B-lactamas"/>
</dbReference>
<sequence length="493" mass="53423">MCRHCLSGWPATIERCPTKLLPTFIIEHADLLEGGGISHLIPQQQDLWFVPLGGTGEIGMNFNVYGHANQWLIVDCGVSFDEPLVAPYKTSPHTGVTKHRVVAPDPTFMTERRDDIAAMVITHAHEDHIGAVAALWPRLRCRIITTPFTAAVLQRKLAQAGLVGKVPVDIVQPGAQKTVGPYTLQWLTMTHSIPEPQALLIHTAVGSVLHTADWKIDGQPVSGSPFNANPFRALGESDLLAVVGDSTNATKAGFSISERICAEGLFSTIKACKGRVVVGCFGSNIARLISLGRIANKTGRYLACVGRSLENMVGVAKETGYWPDDVTVITPSHVGYLPPEEVLVVATGSQGERRAALNRLATDALPYFELEAGDTVIFSSIVIPGNEKPVERLVEKLVAKQVSVIQSEHSDLPIHASGHPCVEELKLMYQWTRPQIVIPVHGEPVHLAAHAEVAKSVGVRKTYVGLNGDMYLLAPQPGIRRDRVSTGRIPLDQ</sequence>
<evidence type="ECO:0000256" key="6">
    <source>
        <dbReference type="ARBA" id="ARBA00022884"/>
    </source>
</evidence>
<dbReference type="Proteomes" id="UP000184520">
    <property type="component" value="Unassembled WGS sequence"/>
</dbReference>
<keyword evidence="4" id="KW-0862">Zinc</keyword>
<evidence type="ECO:0000313" key="9">
    <source>
        <dbReference type="Proteomes" id="UP000184520"/>
    </source>
</evidence>
<dbReference type="PANTHER" id="PTHR43694:SF1">
    <property type="entry name" value="RIBONUCLEASE J"/>
    <property type="match status" value="1"/>
</dbReference>
<protein>
    <submittedName>
        <fullName evidence="8">Ribonuclease J</fullName>
    </submittedName>
</protein>
<feature type="domain" description="Metallo-beta-lactamase" evidence="7">
    <location>
        <begin position="59"/>
        <end position="265"/>
    </location>
</feature>
<keyword evidence="1" id="KW-0540">Nuclease</keyword>
<dbReference type="InterPro" id="IPR042173">
    <property type="entry name" value="RNase_J_2"/>
</dbReference>
<dbReference type="Gene3D" id="3.60.15.10">
    <property type="entry name" value="Ribonuclease Z/Hydroxyacylglutathione hydrolase-like"/>
    <property type="match status" value="1"/>
</dbReference>
<organism evidence="8 9">
    <name type="scientific">Marisediminitalea aggregata</name>
    <dbReference type="NCBI Taxonomy" id="634436"/>
    <lineage>
        <taxon>Bacteria</taxon>
        <taxon>Pseudomonadati</taxon>
        <taxon>Pseudomonadota</taxon>
        <taxon>Gammaproteobacteria</taxon>
        <taxon>Alteromonadales</taxon>
        <taxon>Alteromonadaceae</taxon>
        <taxon>Marisediminitalea</taxon>
    </lineage>
</organism>
<dbReference type="Gene3D" id="3.40.50.10710">
    <property type="entry name" value="Metallo-hydrolase/oxidoreductase"/>
    <property type="match status" value="1"/>
</dbReference>
<dbReference type="GO" id="GO:0003723">
    <property type="term" value="F:RNA binding"/>
    <property type="evidence" value="ECO:0007669"/>
    <property type="project" value="UniProtKB-KW"/>
</dbReference>
<keyword evidence="9" id="KW-1185">Reference proteome</keyword>
<dbReference type="EMBL" id="FQWD01000003">
    <property type="protein sequence ID" value="SHG38786.1"/>
    <property type="molecule type" value="Genomic_DNA"/>
</dbReference>
<keyword evidence="5" id="KW-0269">Exonuclease</keyword>
<keyword evidence="2" id="KW-0479">Metal-binding</keyword>
<dbReference type="SUPFAM" id="SSF56281">
    <property type="entry name" value="Metallo-hydrolase/oxidoreductase"/>
    <property type="match status" value="1"/>
</dbReference>
<dbReference type="AlphaFoldDB" id="A0A1M5JDU6"/>
<dbReference type="Pfam" id="PF00753">
    <property type="entry name" value="Lactamase_B"/>
    <property type="match status" value="1"/>
</dbReference>
<dbReference type="Pfam" id="PF07521">
    <property type="entry name" value="RMMBL"/>
    <property type="match status" value="1"/>
</dbReference>
<dbReference type="GO" id="GO:0046872">
    <property type="term" value="F:metal ion binding"/>
    <property type="evidence" value="ECO:0007669"/>
    <property type="project" value="UniProtKB-KW"/>
</dbReference>
<evidence type="ECO:0000256" key="5">
    <source>
        <dbReference type="ARBA" id="ARBA00022839"/>
    </source>
</evidence>
<dbReference type="Pfam" id="PF22505">
    <property type="entry name" value="RNase_J_b_CASP"/>
    <property type="match status" value="1"/>
</dbReference>
<dbReference type="SMART" id="SM00849">
    <property type="entry name" value="Lactamase_B"/>
    <property type="match status" value="1"/>
</dbReference>
<evidence type="ECO:0000256" key="4">
    <source>
        <dbReference type="ARBA" id="ARBA00022833"/>
    </source>
</evidence>
<keyword evidence="3" id="KW-0378">Hydrolase</keyword>
<reference evidence="9" key="1">
    <citation type="submission" date="2016-11" db="EMBL/GenBank/DDBJ databases">
        <authorList>
            <person name="Varghese N."/>
            <person name="Submissions S."/>
        </authorList>
    </citation>
    <scope>NUCLEOTIDE SEQUENCE [LARGE SCALE GENOMIC DNA]</scope>
    <source>
        <strain evidence="9">CGMCC 1.8995</strain>
    </source>
</reference>
<gene>
    <name evidence="8" type="ORF">SAMN05216361_2053</name>
</gene>
<evidence type="ECO:0000256" key="3">
    <source>
        <dbReference type="ARBA" id="ARBA00022801"/>
    </source>
</evidence>
<name>A0A1M5JDU6_9ALTE</name>
<evidence type="ECO:0000259" key="7">
    <source>
        <dbReference type="SMART" id="SM00849"/>
    </source>
</evidence>